<dbReference type="EC" id="4.1.1.23" evidence="3 10"/>
<feature type="active site" description="For OMPdecase activity" evidence="8">
    <location>
        <position position="352"/>
    </location>
</feature>
<keyword evidence="11" id="KW-0175">Coiled coil</keyword>
<dbReference type="InterPro" id="IPR024455">
    <property type="entry name" value="Phage_capsid"/>
</dbReference>
<keyword evidence="6 10" id="KW-0665">Pyrimidine biosynthesis</keyword>
<dbReference type="SMART" id="SM00934">
    <property type="entry name" value="OMPdecase"/>
    <property type="match status" value="1"/>
</dbReference>
<dbReference type="CDD" id="cd04725">
    <property type="entry name" value="OMP_decarboxylase_like"/>
    <property type="match status" value="1"/>
</dbReference>
<dbReference type="EnsemblMetazoa" id="GMOY003869-RA">
    <property type="protein sequence ID" value="GMOY003869-PA"/>
    <property type="gene ID" value="GMOY003869"/>
</dbReference>
<comment type="catalytic activity">
    <reaction evidence="10">
        <text>orotidine 5'-phosphate + H(+) = UMP + CO2</text>
        <dbReference type="Rhea" id="RHEA:11596"/>
        <dbReference type="ChEBI" id="CHEBI:15378"/>
        <dbReference type="ChEBI" id="CHEBI:16526"/>
        <dbReference type="ChEBI" id="CHEBI:57538"/>
        <dbReference type="ChEBI" id="CHEBI:57865"/>
        <dbReference type="EC" id="4.1.1.23"/>
    </reaction>
</comment>
<evidence type="ECO:0000256" key="10">
    <source>
        <dbReference type="RuleBase" id="RU000512"/>
    </source>
</evidence>
<dbReference type="InterPro" id="IPR018089">
    <property type="entry name" value="OMPdecase_AS"/>
</dbReference>
<feature type="coiled-coil region" evidence="11">
    <location>
        <begin position="116"/>
        <end position="295"/>
    </location>
</feature>
<name>A0A1B0FJ37_GLOMM</name>
<proteinExistence type="inferred from homology"/>
<dbReference type="PANTHER" id="PTHR32119">
    <property type="entry name" value="OROTIDINE 5'-PHOSPHATE DECARBOXYLASE"/>
    <property type="match status" value="1"/>
</dbReference>
<dbReference type="GO" id="GO:0004590">
    <property type="term" value="F:orotidine-5'-phosphate decarboxylase activity"/>
    <property type="evidence" value="ECO:0007669"/>
    <property type="project" value="UniProtKB-EC"/>
</dbReference>
<dbReference type="InterPro" id="IPR001754">
    <property type="entry name" value="OMPdeCOase_dom"/>
</dbReference>
<dbReference type="CDD" id="cd04645">
    <property type="entry name" value="LbH_gamma_CA_like"/>
    <property type="match status" value="1"/>
</dbReference>
<feature type="binding site" evidence="9">
    <location>
        <position position="468"/>
    </location>
    <ligand>
        <name>substrate</name>
    </ligand>
</feature>
<evidence type="ECO:0000256" key="8">
    <source>
        <dbReference type="PIRSR" id="PIRSR614732-1"/>
    </source>
</evidence>
<comment type="similarity">
    <text evidence="10">Belongs to the OMP decarboxylase family.</text>
</comment>
<accession>A0A1B0FJ37</accession>
<feature type="domain" description="Orotidine 5'-phosphate decarboxylase" evidence="12">
    <location>
        <begin position="304"/>
        <end position="491"/>
    </location>
</feature>
<evidence type="ECO:0000256" key="2">
    <source>
        <dbReference type="ARBA" id="ARBA00004861"/>
    </source>
</evidence>
<dbReference type="EMBL" id="CCAG010020475">
    <property type="status" value="NOT_ANNOTATED_CDS"/>
    <property type="molecule type" value="Genomic_DNA"/>
</dbReference>
<feature type="active site" description="For OMPdecase activity" evidence="8">
    <location>
        <position position="355"/>
    </location>
</feature>
<evidence type="ECO:0000313" key="13">
    <source>
        <dbReference type="EnsemblMetazoa" id="GMOY003869-PA"/>
    </source>
</evidence>
<evidence type="ECO:0000313" key="14">
    <source>
        <dbReference type="Proteomes" id="UP000092444"/>
    </source>
</evidence>
<dbReference type="InterPro" id="IPR013785">
    <property type="entry name" value="Aldolase_TIM"/>
</dbReference>
<dbReference type="VEuPathDB" id="VectorBase:GMOY003869"/>
<evidence type="ECO:0000256" key="1">
    <source>
        <dbReference type="ARBA" id="ARBA00004328"/>
    </source>
</evidence>
<keyword evidence="5 10" id="KW-0210">Decarboxylase</keyword>
<reference evidence="13" key="1">
    <citation type="submission" date="2020-05" db="UniProtKB">
        <authorList>
            <consortium name="EnsemblMetazoa"/>
        </authorList>
    </citation>
    <scope>IDENTIFICATION</scope>
    <source>
        <strain evidence="13">Yale</strain>
    </source>
</reference>
<feature type="active site" description="For OMPdecase activity" evidence="8">
    <location>
        <position position="350"/>
    </location>
</feature>
<dbReference type="InterPro" id="IPR011004">
    <property type="entry name" value="Trimer_LpxA-like_sf"/>
</dbReference>
<keyword evidence="7 10" id="KW-0456">Lyase</keyword>
<dbReference type="PANTHER" id="PTHR32119:SF2">
    <property type="entry name" value="OROTIDINE 5'-PHOSPHATE DECARBOXYLASE"/>
    <property type="match status" value="1"/>
</dbReference>
<evidence type="ECO:0000259" key="12">
    <source>
        <dbReference type="SMART" id="SM00934"/>
    </source>
</evidence>
<dbReference type="SUPFAM" id="SSF51161">
    <property type="entry name" value="Trimeric LpxA-like enzymes"/>
    <property type="match status" value="1"/>
</dbReference>
<comment type="subcellular location">
    <subcellularLocation>
        <location evidence="1">Virion</location>
    </subcellularLocation>
</comment>
<feature type="binding site" evidence="9">
    <location>
        <position position="407"/>
    </location>
    <ligand>
        <name>substrate</name>
    </ligand>
</feature>
<dbReference type="InterPro" id="IPR014732">
    <property type="entry name" value="OMPdecase"/>
</dbReference>
<evidence type="ECO:0000256" key="9">
    <source>
        <dbReference type="PIRSR" id="PIRSR614732-2"/>
    </source>
</evidence>
<evidence type="ECO:0000256" key="5">
    <source>
        <dbReference type="ARBA" id="ARBA00022793"/>
    </source>
</evidence>
<keyword evidence="14" id="KW-1185">Reference proteome</keyword>
<dbReference type="Proteomes" id="UP000092444">
    <property type="component" value="Unassembled WGS sequence"/>
</dbReference>
<sequence length="673" mass="75474">MYHILKYKDYEPKIDESAFFAGGSHMKGKIEIERNASIWFNCVVGGDVGSISIDGTLIHVDRNLGGDTIIGSMVTVGHFCMLHARTVHDKAFIGMGSTVMDHAVVEPEAMAAAGLLVQELENKIDLREKAKEAVKELKDQLTRKKQDLESEIAGLTKEIEQLKTQQDDAQQKLDDVTKELNNKATLPGLVLPLSYQIISNNKKIEVERNNFAQKEQQLENEITPGKEAKEAAKKEVKNQLRELTREKQNLDKRAKKLDQKANESEVARKFLLKEKQSLEKRLEVAKNRTFEMDNELGKTRKEIDLNKAISLANALRGKVGMVKLGLEFFATQGLSAVQEVAKCNVPIFLDLKLHDIPNTVAKTVEVIKVLNIEMLTLHISGETKMREEAPRVVQRIKIKLIGVTVLTSMNNEDLNELGVAREVKSQVILLAKLAKKIGLHGIVCSALEAQEVRRECGEDFKIITPGIRIDPGNGKRFIAQNPHIVKRINKRVTDSSPMQQIRSSQRISTETLDYFIEDFDRADAGWSSETLDDEDGGNKSKYNFAKDTDTPKIQKISTTTYELYAQPQISQKLLDDAFVNVESWLVEKIAETFSKKESEAFIKGEGTFQPKGILAYENDVMLLKSKETGQYLWQPSLSLKAPDTLMGIPVYQSADMPPAPNNQLPVIAMADFE</sequence>
<protein>
    <recommendedName>
        <fullName evidence="4 10">Orotidine 5'-phosphate decarboxylase</fullName>
        <ecNumber evidence="3 10">4.1.1.23</ecNumber>
    </recommendedName>
</protein>
<evidence type="ECO:0000256" key="6">
    <source>
        <dbReference type="ARBA" id="ARBA00022975"/>
    </source>
</evidence>
<dbReference type="UniPathway" id="UPA00070">
    <property type="reaction ID" value="UER00120"/>
</dbReference>
<evidence type="ECO:0000256" key="3">
    <source>
        <dbReference type="ARBA" id="ARBA00012321"/>
    </source>
</evidence>
<dbReference type="GO" id="GO:0044205">
    <property type="term" value="P:'de novo' UMP biosynthetic process"/>
    <property type="evidence" value="ECO:0007669"/>
    <property type="project" value="UniProtKB-UniPathway"/>
</dbReference>
<dbReference type="NCBIfam" id="TIGR01740">
    <property type="entry name" value="pyrF"/>
    <property type="match status" value="1"/>
</dbReference>
<feature type="binding site" evidence="9">
    <location>
        <position position="323"/>
    </location>
    <ligand>
        <name>substrate</name>
    </ligand>
</feature>
<dbReference type="SUPFAM" id="SSF56563">
    <property type="entry name" value="Major capsid protein gp5"/>
    <property type="match status" value="1"/>
</dbReference>
<comment type="pathway">
    <text evidence="2 10">Pyrimidine metabolism; UMP biosynthesis via de novo pathway; UMP from orotate: step 2/2.</text>
</comment>
<dbReference type="Gene3D" id="3.20.20.70">
    <property type="entry name" value="Aldolase class I"/>
    <property type="match status" value="1"/>
</dbReference>
<dbReference type="NCBIfam" id="TIGR01554">
    <property type="entry name" value="major_cap_HK97"/>
    <property type="match status" value="2"/>
</dbReference>
<dbReference type="InterPro" id="IPR047324">
    <property type="entry name" value="LbH_gamma_CA-like"/>
</dbReference>
<evidence type="ECO:0000256" key="4">
    <source>
        <dbReference type="ARBA" id="ARBA00021923"/>
    </source>
</evidence>
<dbReference type="GO" id="GO:0005829">
    <property type="term" value="C:cytosol"/>
    <property type="evidence" value="ECO:0007669"/>
    <property type="project" value="TreeGrafter"/>
</dbReference>
<dbReference type="GO" id="GO:0006207">
    <property type="term" value="P:'de novo' pyrimidine nucleobase biosynthetic process"/>
    <property type="evidence" value="ECO:0007669"/>
    <property type="project" value="InterPro"/>
</dbReference>
<dbReference type="PROSITE" id="PS00156">
    <property type="entry name" value="OMPDECASE"/>
    <property type="match status" value="1"/>
</dbReference>
<dbReference type="SUPFAM" id="SSF51366">
    <property type="entry name" value="Ribulose-phoshate binding barrel"/>
    <property type="match status" value="1"/>
</dbReference>
<evidence type="ECO:0000256" key="11">
    <source>
        <dbReference type="SAM" id="Coils"/>
    </source>
</evidence>
<dbReference type="STRING" id="37546.A0A1B0FJ37"/>
<dbReference type="Gene3D" id="2.160.10.10">
    <property type="entry name" value="Hexapeptide repeat proteins"/>
    <property type="match status" value="1"/>
</dbReference>
<organism evidence="13 14">
    <name type="scientific">Glossina morsitans morsitans</name>
    <name type="common">Savannah tsetse fly</name>
    <dbReference type="NCBI Taxonomy" id="37546"/>
    <lineage>
        <taxon>Eukaryota</taxon>
        <taxon>Metazoa</taxon>
        <taxon>Ecdysozoa</taxon>
        <taxon>Arthropoda</taxon>
        <taxon>Hexapoda</taxon>
        <taxon>Insecta</taxon>
        <taxon>Pterygota</taxon>
        <taxon>Neoptera</taxon>
        <taxon>Endopterygota</taxon>
        <taxon>Diptera</taxon>
        <taxon>Brachycera</taxon>
        <taxon>Muscomorpha</taxon>
        <taxon>Hippoboscoidea</taxon>
        <taxon>Glossinidae</taxon>
        <taxon>Glossina</taxon>
    </lineage>
</organism>
<dbReference type="InterPro" id="IPR011060">
    <property type="entry name" value="RibuloseP-bd_barrel"/>
</dbReference>
<dbReference type="Pfam" id="PF05065">
    <property type="entry name" value="Phage_capsid"/>
    <property type="match status" value="2"/>
</dbReference>
<dbReference type="InterPro" id="IPR054612">
    <property type="entry name" value="Phage_capsid-like_C"/>
</dbReference>
<dbReference type="Pfam" id="PF00215">
    <property type="entry name" value="OMPdecase"/>
    <property type="match status" value="1"/>
</dbReference>
<evidence type="ECO:0000256" key="7">
    <source>
        <dbReference type="ARBA" id="ARBA00023239"/>
    </source>
</evidence>
<dbReference type="AlphaFoldDB" id="A0A1B0FJ37"/>